<comment type="caution">
    <text evidence="11">The sequence shown here is derived from an EMBL/GenBank/DDBJ whole genome shotgun (WGS) entry which is preliminary data.</text>
</comment>
<evidence type="ECO:0000256" key="6">
    <source>
        <dbReference type="ARBA" id="ARBA00023098"/>
    </source>
</evidence>
<dbReference type="PANTHER" id="PTHR30309">
    <property type="entry name" value="INNER MEMBRANE PROTEIN YGIH"/>
    <property type="match status" value="1"/>
</dbReference>
<evidence type="ECO:0000256" key="8">
    <source>
        <dbReference type="ARBA" id="ARBA00023209"/>
    </source>
</evidence>
<proteinExistence type="inferred from homology"/>
<dbReference type="Proteomes" id="UP001652542">
    <property type="component" value="Unassembled WGS sequence"/>
</dbReference>
<evidence type="ECO:0000313" key="11">
    <source>
        <dbReference type="EMBL" id="MCV2867186.1"/>
    </source>
</evidence>
<dbReference type="InterPro" id="IPR003811">
    <property type="entry name" value="G3P_acylTferase_PlsY"/>
</dbReference>
<keyword evidence="12" id="KW-1185">Reference proteome</keyword>
<dbReference type="RefSeq" id="WP_263732852.1">
    <property type="nucleotide sequence ID" value="NZ_JAOWKY010000001.1"/>
</dbReference>
<dbReference type="SMART" id="SM01207">
    <property type="entry name" value="G3P_acyltransf"/>
    <property type="match status" value="1"/>
</dbReference>
<dbReference type="GO" id="GO:0004366">
    <property type="term" value="F:glycerol-3-phosphate O-acyltransferase activity"/>
    <property type="evidence" value="ECO:0007669"/>
    <property type="project" value="UniProtKB-EC"/>
</dbReference>
<evidence type="ECO:0000256" key="10">
    <source>
        <dbReference type="HAMAP-Rule" id="MF_01043"/>
    </source>
</evidence>
<keyword evidence="7 10" id="KW-0472">Membrane</keyword>
<feature type="transmembrane region" description="Helical" evidence="10">
    <location>
        <begin position="116"/>
        <end position="138"/>
    </location>
</feature>
<keyword evidence="1 10" id="KW-1003">Cell membrane</keyword>
<evidence type="ECO:0000256" key="4">
    <source>
        <dbReference type="ARBA" id="ARBA00022692"/>
    </source>
</evidence>
<comment type="subcellular location">
    <subcellularLocation>
        <location evidence="10">Cell membrane</location>
        <topology evidence="10">Multi-pass membrane protein</topology>
    </subcellularLocation>
</comment>
<keyword evidence="8 10" id="KW-0594">Phospholipid biosynthesis</keyword>
<dbReference type="EMBL" id="JAOWKY010000001">
    <property type="protein sequence ID" value="MCV2867186.1"/>
    <property type="molecule type" value="Genomic_DNA"/>
</dbReference>
<dbReference type="NCBIfam" id="TIGR00023">
    <property type="entry name" value="glycerol-3-phosphate 1-O-acyltransferase PlsY"/>
    <property type="match status" value="1"/>
</dbReference>
<keyword evidence="5 10" id="KW-1133">Transmembrane helix</keyword>
<comment type="catalytic activity">
    <reaction evidence="10">
        <text>an acyl phosphate + sn-glycerol 3-phosphate = a 1-acyl-sn-glycero-3-phosphate + phosphate</text>
        <dbReference type="Rhea" id="RHEA:34075"/>
        <dbReference type="ChEBI" id="CHEBI:43474"/>
        <dbReference type="ChEBI" id="CHEBI:57597"/>
        <dbReference type="ChEBI" id="CHEBI:57970"/>
        <dbReference type="ChEBI" id="CHEBI:59918"/>
        <dbReference type="EC" id="2.3.1.275"/>
    </reaction>
</comment>
<dbReference type="HAMAP" id="MF_01043">
    <property type="entry name" value="PlsY"/>
    <property type="match status" value="1"/>
</dbReference>
<keyword evidence="11" id="KW-0012">Acyltransferase</keyword>
<evidence type="ECO:0000256" key="1">
    <source>
        <dbReference type="ARBA" id="ARBA00022475"/>
    </source>
</evidence>
<evidence type="ECO:0000256" key="5">
    <source>
        <dbReference type="ARBA" id="ARBA00022989"/>
    </source>
</evidence>
<keyword evidence="3 10" id="KW-0808">Transferase</keyword>
<evidence type="ECO:0000256" key="2">
    <source>
        <dbReference type="ARBA" id="ARBA00022516"/>
    </source>
</evidence>
<gene>
    <name evidence="10 11" type="primary">plsY</name>
    <name evidence="11" type="ORF">OEW28_00915</name>
</gene>
<dbReference type="PANTHER" id="PTHR30309:SF0">
    <property type="entry name" value="GLYCEROL-3-PHOSPHATE ACYLTRANSFERASE-RELATED"/>
    <property type="match status" value="1"/>
</dbReference>
<comment type="subunit">
    <text evidence="10">Probably interacts with PlsX.</text>
</comment>
<evidence type="ECO:0000256" key="7">
    <source>
        <dbReference type="ARBA" id="ARBA00023136"/>
    </source>
</evidence>
<dbReference type="Pfam" id="PF02660">
    <property type="entry name" value="G3P_acyltransf"/>
    <property type="match status" value="1"/>
</dbReference>
<keyword evidence="6 10" id="KW-0443">Lipid metabolism</keyword>
<evidence type="ECO:0000256" key="9">
    <source>
        <dbReference type="ARBA" id="ARBA00023264"/>
    </source>
</evidence>
<comment type="function">
    <text evidence="10">Catalyzes the transfer of an acyl group from acyl-phosphate (acyl-PO(4)) to glycerol-3-phosphate (G3P) to form lysophosphatidic acid (LPA). This enzyme utilizes acyl-phosphate as fatty acyl donor, but not acyl-CoA or acyl-ACP.</text>
</comment>
<keyword evidence="9 10" id="KW-1208">Phospholipid metabolism</keyword>
<name>A0ABT2Z7W5_9RHOB</name>
<accession>A0ABT2Z7W5</accession>
<keyword evidence="4 10" id="KW-0812">Transmembrane</keyword>
<evidence type="ECO:0000313" key="12">
    <source>
        <dbReference type="Proteomes" id="UP001652542"/>
    </source>
</evidence>
<reference evidence="11 12" key="1">
    <citation type="submission" date="2022-10" db="EMBL/GenBank/DDBJ databases">
        <title>Defluviimonas sp. nov., isolated from ocean surface water.</title>
        <authorList>
            <person name="He W."/>
            <person name="Wang L."/>
            <person name="Zhang D.-F."/>
        </authorList>
    </citation>
    <scope>NUCLEOTIDE SEQUENCE [LARGE SCALE GENOMIC DNA]</scope>
    <source>
        <strain evidence="11 12">WL0002</strain>
    </source>
</reference>
<evidence type="ECO:0000256" key="3">
    <source>
        <dbReference type="ARBA" id="ARBA00022679"/>
    </source>
</evidence>
<comment type="similarity">
    <text evidence="10">Belongs to the PlsY family.</text>
</comment>
<feature type="transmembrane region" description="Helical" evidence="10">
    <location>
        <begin position="158"/>
        <end position="181"/>
    </location>
</feature>
<feature type="transmembrane region" description="Helical" evidence="10">
    <location>
        <begin position="6"/>
        <end position="31"/>
    </location>
</feature>
<organism evidence="11 12">
    <name type="scientific">Albidovulum marisflavi</name>
    <dbReference type="NCBI Taxonomy" id="2984159"/>
    <lineage>
        <taxon>Bacteria</taxon>
        <taxon>Pseudomonadati</taxon>
        <taxon>Pseudomonadota</taxon>
        <taxon>Alphaproteobacteria</taxon>
        <taxon>Rhodobacterales</taxon>
        <taxon>Paracoccaceae</taxon>
        <taxon>Albidovulum</taxon>
    </lineage>
</organism>
<comment type="pathway">
    <text evidence="10">Lipid metabolism; phospholipid metabolism.</text>
</comment>
<sequence>MPELTSGATVLILTALLGYLLGSVPFGLVITRALGLGDVRKIGSGNIGATNVLRTGSKPAAFATLILDGGKGAVAVLIARALAGGDAAQIAGLAAFLGHLYPVWLRFKGGKGVATFLGTVLALAWPVGLAACGTWLVAALLTRRSSLGALVSAALSAAWAVVLGHGDMVVLIVILAALVFWRHRSNIARIIAGEEPRIGGK</sequence>
<dbReference type="EC" id="2.3.1.275" evidence="10"/>
<protein>
    <recommendedName>
        <fullName evidence="10">Glycerol-3-phosphate acyltransferase</fullName>
    </recommendedName>
    <alternativeName>
        <fullName evidence="10">Acyl-PO4 G3P acyltransferase</fullName>
    </alternativeName>
    <alternativeName>
        <fullName evidence="10">Acyl-phosphate--glycerol-3-phosphate acyltransferase</fullName>
    </alternativeName>
    <alternativeName>
        <fullName evidence="10">G3P acyltransferase</fullName>
        <shortName evidence="10">GPAT</shortName>
        <ecNumber evidence="10">2.3.1.275</ecNumber>
    </alternativeName>
    <alternativeName>
        <fullName evidence="10">Lysophosphatidic acid synthase</fullName>
        <shortName evidence="10">LPA synthase</shortName>
    </alternativeName>
</protein>
<feature type="transmembrane region" description="Helical" evidence="10">
    <location>
        <begin position="87"/>
        <end position="104"/>
    </location>
</feature>
<keyword evidence="2 10" id="KW-0444">Lipid biosynthesis</keyword>